<dbReference type="AlphaFoldDB" id="A0A941AR45"/>
<accession>A0A941AR45</accession>
<comment type="caution">
    <text evidence="1">The sequence shown here is derived from an EMBL/GenBank/DDBJ whole genome shotgun (WGS) entry which is preliminary data.</text>
</comment>
<protein>
    <submittedName>
        <fullName evidence="1">Uncharacterized protein</fullName>
    </submittedName>
</protein>
<dbReference type="Proteomes" id="UP000678228">
    <property type="component" value="Unassembled WGS sequence"/>
</dbReference>
<gene>
    <name evidence="1" type="ORF">J7W16_21390</name>
</gene>
<dbReference type="EMBL" id="JAGKSQ010000019">
    <property type="protein sequence ID" value="MBP3953622.1"/>
    <property type="molecule type" value="Genomic_DNA"/>
</dbReference>
<organism evidence="1 2">
    <name type="scientific">Halalkalibacter suaedae</name>
    <dbReference type="NCBI Taxonomy" id="2822140"/>
    <lineage>
        <taxon>Bacteria</taxon>
        <taxon>Bacillati</taxon>
        <taxon>Bacillota</taxon>
        <taxon>Bacilli</taxon>
        <taxon>Bacillales</taxon>
        <taxon>Bacillaceae</taxon>
        <taxon>Halalkalibacter</taxon>
    </lineage>
</organism>
<reference evidence="1" key="1">
    <citation type="submission" date="2021-03" db="EMBL/GenBank/DDBJ databases">
        <title>Bacillus suaedae sp. nov., isolated from Suaeda aralocaspica.</title>
        <authorList>
            <person name="Lei R.F.R."/>
        </authorList>
    </citation>
    <scope>NUCLEOTIDE SEQUENCE</scope>
    <source>
        <strain evidence="1">YZJH907-2</strain>
    </source>
</reference>
<evidence type="ECO:0000313" key="2">
    <source>
        <dbReference type="Proteomes" id="UP000678228"/>
    </source>
</evidence>
<sequence length="134" mass="15392">MAADYLIGRLTVNYAIDTIALAYKVQGRFSYVDLGHGDSIEVENEGDYKEVSIQNVIETTVDNCSERHTFFNLGQSMYEGVRARVRLNPNTSKLIEENRRKYFIKQLFKQVEAGGLSQQDAVETLLKWETDFEE</sequence>
<proteinExistence type="predicted"/>
<keyword evidence="2" id="KW-1185">Reference proteome</keyword>
<name>A0A941AR45_9BACI</name>
<dbReference type="RefSeq" id="WP_210599477.1">
    <property type="nucleotide sequence ID" value="NZ_JAGKSQ010000019.1"/>
</dbReference>
<evidence type="ECO:0000313" key="1">
    <source>
        <dbReference type="EMBL" id="MBP3953622.1"/>
    </source>
</evidence>